<protein>
    <recommendedName>
        <fullName evidence="3">BMP family ABC transporter substrate-binding protein</fullName>
    </recommendedName>
</protein>
<accession>A0ABS7FQ51</accession>
<name>A0ABS7FQ51_9ACTN</name>
<keyword evidence="2" id="KW-1185">Reference proteome</keyword>
<proteinExistence type="predicted"/>
<reference evidence="1 2" key="1">
    <citation type="submission" date="2021-07" db="EMBL/GenBank/DDBJ databases">
        <title>Actinomadura sp. PM05-2 isolated from lichen.</title>
        <authorList>
            <person name="Somphong A."/>
            <person name="Phongsopitanun W."/>
            <person name="Tanasupawat S."/>
            <person name="Peongsungnone V."/>
        </authorList>
    </citation>
    <scope>NUCLEOTIDE SEQUENCE [LARGE SCALE GENOMIC DNA]</scope>
    <source>
        <strain evidence="1 2">PM05-2</strain>
    </source>
</reference>
<dbReference type="Proteomes" id="UP000774570">
    <property type="component" value="Unassembled WGS sequence"/>
</dbReference>
<dbReference type="RefSeq" id="WP_220165079.1">
    <property type="nucleotide sequence ID" value="NZ_JAIBOA010000004.1"/>
</dbReference>
<gene>
    <name evidence="1" type="ORF">K1Y72_09115</name>
</gene>
<evidence type="ECO:0000313" key="2">
    <source>
        <dbReference type="Proteomes" id="UP000774570"/>
    </source>
</evidence>
<comment type="caution">
    <text evidence="1">The sequence shown here is derived from an EMBL/GenBank/DDBJ whole genome shotgun (WGS) entry which is preliminary data.</text>
</comment>
<dbReference type="EMBL" id="JAIBOA010000004">
    <property type="protein sequence ID" value="MBW8482522.1"/>
    <property type="molecule type" value="Genomic_DNA"/>
</dbReference>
<sequence length="178" mass="18157">MFISLTALRNSWRRLSPPWQTGSLVTAAIAVLVAAGLVIDTSSGGTPPRARQYSSFKACLLTDAQGIAGRDAAPVWTGMQKASLKTHAMVQYTAVAGPPTVANARTYLSGLVQRRCGVVLAVGKIPVETVMTVGRDFPAALFFAVGAGSGAGNVRAVGGTSGDVERAVAGAVGSGRRG</sequence>
<evidence type="ECO:0000313" key="1">
    <source>
        <dbReference type="EMBL" id="MBW8482522.1"/>
    </source>
</evidence>
<organism evidence="1 2">
    <name type="scientific">Actinomadura parmotrematis</name>
    <dbReference type="NCBI Taxonomy" id="2864039"/>
    <lineage>
        <taxon>Bacteria</taxon>
        <taxon>Bacillati</taxon>
        <taxon>Actinomycetota</taxon>
        <taxon>Actinomycetes</taxon>
        <taxon>Streptosporangiales</taxon>
        <taxon>Thermomonosporaceae</taxon>
        <taxon>Actinomadura</taxon>
    </lineage>
</organism>
<evidence type="ECO:0008006" key="3">
    <source>
        <dbReference type="Google" id="ProtNLM"/>
    </source>
</evidence>